<feature type="domain" description="Solute-binding protein family 5" evidence="1">
    <location>
        <begin position="87"/>
        <end position="491"/>
    </location>
</feature>
<dbReference type="CDD" id="cd00995">
    <property type="entry name" value="PBP2_NikA_DppA_OppA_like"/>
    <property type="match status" value="1"/>
</dbReference>
<gene>
    <name evidence="2" type="ORF">X474_13915</name>
</gene>
<dbReference type="InterPro" id="IPR039424">
    <property type="entry name" value="SBP_5"/>
</dbReference>
<dbReference type="EMBL" id="AZAC01000016">
    <property type="protein sequence ID" value="KIX13318.1"/>
    <property type="molecule type" value="Genomic_DNA"/>
</dbReference>
<dbReference type="STRING" id="1429043.X474_13915"/>
<dbReference type="GO" id="GO:0043190">
    <property type="term" value="C:ATP-binding cassette (ABC) transporter complex"/>
    <property type="evidence" value="ECO:0007669"/>
    <property type="project" value="InterPro"/>
</dbReference>
<keyword evidence="3" id="KW-1185">Reference proteome</keyword>
<dbReference type="GO" id="GO:1904680">
    <property type="term" value="F:peptide transmembrane transporter activity"/>
    <property type="evidence" value="ECO:0007669"/>
    <property type="project" value="TreeGrafter"/>
</dbReference>
<dbReference type="SUPFAM" id="SSF53850">
    <property type="entry name" value="Periplasmic binding protein-like II"/>
    <property type="match status" value="1"/>
</dbReference>
<dbReference type="Proteomes" id="UP000032233">
    <property type="component" value="Unassembled WGS sequence"/>
</dbReference>
<dbReference type="GO" id="GO:0030288">
    <property type="term" value="C:outer membrane-bounded periplasmic space"/>
    <property type="evidence" value="ECO:0007669"/>
    <property type="project" value="UniProtKB-ARBA"/>
</dbReference>
<proteinExistence type="predicted"/>
<dbReference type="Gene3D" id="3.40.190.10">
    <property type="entry name" value="Periplasmic binding protein-like II"/>
    <property type="match status" value="1"/>
</dbReference>
<sequence>MLIPHAKGLIGRAGLIITTVFALFLLLIPQGVQAKDKNAWDHNLLKVGVLEEPKTLNPWLASDIWSNNVLKLIYQPLYTHEPQNLDLIPWLAESMPVYDKANCTYLVKLKPCNWSDGSPFTAHDVVFTAQLIKKFKIPRFYSKWKFVTKIEALDDHTVRFTLKEPKAMFLSRTMTTPIMAKKQWQPVAEKALKTKKPLASLLQAEVKIPLGAGPFKLKEWREGVYIYLVNNEQFFGRGKKIAGRKLGPYIKGLLFKVYGISDAAILALRKGAVDMYWNGIQPGYLKEIEKDPSLEFFISKKSALYFFGFNLRKKPFSDLAFRKAIAYLIDKEFIIHRILQNYGMPLSSVIPPGNLFYYCPRGPVYGQGLSREERLKKACEILTKAGYSWNVCPVDGQGNIVEGSTLLNKDGTPIKEFTILTPPADYDPNRAMSGMMIQQWLRQAGLPVVARPMAFSALIQQVKWRHDFDCFVLGYGRLSLDPSYLRSFFHSSMDRKRGWNMSGFRDKQYDKLAIAANSAMDKKERRELVCRLQEILMIQVPYIPLYNPLLVEGVRTDHFKGWVSTTGGIGNIWSMCEVRPVD</sequence>
<dbReference type="RefSeq" id="WP_044349327.1">
    <property type="nucleotide sequence ID" value="NZ_AZAC01000016.1"/>
</dbReference>
<dbReference type="Pfam" id="PF00496">
    <property type="entry name" value="SBP_bac_5"/>
    <property type="match status" value="1"/>
</dbReference>
<dbReference type="PANTHER" id="PTHR30290">
    <property type="entry name" value="PERIPLASMIC BINDING COMPONENT OF ABC TRANSPORTER"/>
    <property type="match status" value="1"/>
</dbReference>
<comment type="caution">
    <text evidence="2">The sequence shown here is derived from an EMBL/GenBank/DDBJ whole genome shotgun (WGS) entry which is preliminary data.</text>
</comment>
<accession>A0A0D2HRY6</accession>
<dbReference type="AlphaFoldDB" id="A0A0D2HRY6"/>
<dbReference type="InParanoid" id="A0A0D2HRY6"/>
<dbReference type="OrthoDB" id="9772924at2"/>
<dbReference type="InterPro" id="IPR000914">
    <property type="entry name" value="SBP_5_dom"/>
</dbReference>
<evidence type="ECO:0000313" key="2">
    <source>
        <dbReference type="EMBL" id="KIX13318.1"/>
    </source>
</evidence>
<organism evidence="2 3">
    <name type="scientific">Dethiosulfatarculus sandiegensis</name>
    <dbReference type="NCBI Taxonomy" id="1429043"/>
    <lineage>
        <taxon>Bacteria</taxon>
        <taxon>Pseudomonadati</taxon>
        <taxon>Thermodesulfobacteriota</taxon>
        <taxon>Desulfarculia</taxon>
        <taxon>Desulfarculales</taxon>
        <taxon>Desulfarculaceae</taxon>
        <taxon>Dethiosulfatarculus</taxon>
    </lineage>
</organism>
<evidence type="ECO:0000259" key="1">
    <source>
        <dbReference type="Pfam" id="PF00496"/>
    </source>
</evidence>
<dbReference type="InterPro" id="IPR030678">
    <property type="entry name" value="Peptide/Ni-bd"/>
</dbReference>
<evidence type="ECO:0000313" key="3">
    <source>
        <dbReference type="Proteomes" id="UP000032233"/>
    </source>
</evidence>
<protein>
    <submittedName>
        <fullName evidence="2">ABC transporter substrate-binding protein</fullName>
    </submittedName>
</protein>
<dbReference type="Gene3D" id="3.10.105.10">
    <property type="entry name" value="Dipeptide-binding Protein, Domain 3"/>
    <property type="match status" value="1"/>
</dbReference>
<dbReference type="PIRSF" id="PIRSF002741">
    <property type="entry name" value="MppA"/>
    <property type="match status" value="1"/>
</dbReference>
<reference evidence="2 3" key="1">
    <citation type="submission" date="2013-11" db="EMBL/GenBank/DDBJ databases">
        <title>Metagenomic analysis of a methanogenic consortium involved in long chain n-alkane degradation.</title>
        <authorList>
            <person name="Davidova I.A."/>
            <person name="Callaghan A.V."/>
            <person name="Wawrik B."/>
            <person name="Pruitt S."/>
            <person name="Marks C."/>
            <person name="Duncan K.E."/>
            <person name="Suflita J.M."/>
        </authorList>
    </citation>
    <scope>NUCLEOTIDE SEQUENCE [LARGE SCALE GENOMIC DNA]</scope>
    <source>
        <strain evidence="2 3">SPR</strain>
    </source>
</reference>
<dbReference type="GO" id="GO:0015833">
    <property type="term" value="P:peptide transport"/>
    <property type="evidence" value="ECO:0007669"/>
    <property type="project" value="TreeGrafter"/>
</dbReference>
<name>A0A0D2HRY6_9BACT</name>